<dbReference type="GO" id="GO:0048280">
    <property type="term" value="P:vesicle fusion with Golgi apparatus"/>
    <property type="evidence" value="ECO:0007669"/>
    <property type="project" value="TreeGrafter"/>
</dbReference>
<keyword evidence="5 6" id="KW-0472">Membrane</keyword>
<protein>
    <recommendedName>
        <fullName evidence="6">Protein YIPF</fullName>
    </recommendedName>
</protein>
<dbReference type="Pfam" id="PF04893">
    <property type="entry name" value="Yip1"/>
    <property type="match status" value="1"/>
</dbReference>
<evidence type="ECO:0000256" key="5">
    <source>
        <dbReference type="ARBA" id="ARBA00023136"/>
    </source>
</evidence>
<dbReference type="InterPro" id="IPR045231">
    <property type="entry name" value="Yip1/4-like"/>
</dbReference>
<comment type="similarity">
    <text evidence="2 6">Belongs to the YIP1 family.</text>
</comment>
<dbReference type="GO" id="GO:0005802">
    <property type="term" value="C:trans-Golgi network"/>
    <property type="evidence" value="ECO:0007669"/>
    <property type="project" value="TreeGrafter"/>
</dbReference>
<proteinExistence type="inferred from homology"/>
<feature type="transmembrane region" description="Helical" evidence="6">
    <location>
        <begin position="140"/>
        <end position="158"/>
    </location>
</feature>
<dbReference type="AlphaFoldDB" id="A0A0K2U7R6"/>
<organism evidence="8">
    <name type="scientific">Lepeophtheirus salmonis</name>
    <name type="common">Salmon louse</name>
    <name type="synonym">Caligus salmonis</name>
    <dbReference type="NCBI Taxonomy" id="72036"/>
    <lineage>
        <taxon>Eukaryota</taxon>
        <taxon>Metazoa</taxon>
        <taxon>Ecdysozoa</taxon>
        <taxon>Arthropoda</taxon>
        <taxon>Crustacea</taxon>
        <taxon>Multicrustacea</taxon>
        <taxon>Hexanauplia</taxon>
        <taxon>Copepoda</taxon>
        <taxon>Siphonostomatoida</taxon>
        <taxon>Caligidae</taxon>
        <taxon>Lepeophtheirus</taxon>
    </lineage>
</organism>
<name>A0A0K2U7R6_LEPSM</name>
<dbReference type="PANTHER" id="PTHR21236">
    <property type="entry name" value="GOLGI MEMBRANE PROTEIN YIP1"/>
    <property type="match status" value="1"/>
</dbReference>
<feature type="transmembrane region" description="Helical" evidence="6">
    <location>
        <begin position="77"/>
        <end position="96"/>
    </location>
</feature>
<comment type="subcellular location">
    <subcellularLocation>
        <location evidence="6">Golgi apparatus membrane</location>
        <topology evidence="6">Multi-pass membrane protein</topology>
    </subcellularLocation>
    <subcellularLocation>
        <location evidence="1">Membrane</location>
        <topology evidence="1">Multi-pass membrane protein</topology>
    </subcellularLocation>
</comment>
<evidence type="ECO:0000313" key="8">
    <source>
        <dbReference type="EMBL" id="CDW33746.1"/>
    </source>
</evidence>
<evidence type="ECO:0000256" key="6">
    <source>
        <dbReference type="RuleBase" id="RU361264"/>
    </source>
</evidence>
<dbReference type="PANTHER" id="PTHR21236:SF2">
    <property type="entry name" value="PROTEIN YIPF"/>
    <property type="match status" value="1"/>
</dbReference>
<feature type="domain" description="Yip1" evidence="7">
    <location>
        <begin position="46"/>
        <end position="179"/>
    </location>
</feature>
<dbReference type="GO" id="GO:0000139">
    <property type="term" value="C:Golgi membrane"/>
    <property type="evidence" value="ECO:0007669"/>
    <property type="project" value="UniProtKB-SubCell"/>
</dbReference>
<dbReference type="GO" id="GO:0006888">
    <property type="term" value="P:endoplasmic reticulum to Golgi vesicle-mediated transport"/>
    <property type="evidence" value="ECO:0007669"/>
    <property type="project" value="InterPro"/>
</dbReference>
<evidence type="ECO:0000256" key="1">
    <source>
        <dbReference type="ARBA" id="ARBA00004141"/>
    </source>
</evidence>
<feature type="transmembrane region" description="Helical" evidence="6">
    <location>
        <begin position="53"/>
        <end position="70"/>
    </location>
</feature>
<keyword evidence="4 6" id="KW-1133">Transmembrane helix</keyword>
<dbReference type="InterPro" id="IPR006977">
    <property type="entry name" value="Yip1_dom"/>
</dbReference>
<evidence type="ECO:0000256" key="4">
    <source>
        <dbReference type="ARBA" id="ARBA00022989"/>
    </source>
</evidence>
<reference evidence="8" key="1">
    <citation type="submission" date="2014-05" db="EMBL/GenBank/DDBJ databases">
        <authorList>
            <person name="Chronopoulou M."/>
        </authorList>
    </citation>
    <scope>NUCLEOTIDE SEQUENCE</scope>
    <source>
        <tissue evidence="8">Whole organism</tissue>
    </source>
</reference>
<sequence length="182" mass="19599">MTPGPAAEEDEFANEAPLLEELGINVEHIMQKTYAVLNPFHATHPDVAGDSDLAGPLVFCLAFGSFLLLCGKVHFNYIYGIGFMGCAAMYGLISMMSSHVSFTVIVSILGYCVLPIVMLSGMSVLFSLQGLVGNVITGGFVLWCAVSASNLFVLAFRMEHQQVLVAYPCSLLYAVFALITVF</sequence>
<accession>A0A0K2U7R6</accession>
<evidence type="ECO:0000259" key="7">
    <source>
        <dbReference type="Pfam" id="PF04893"/>
    </source>
</evidence>
<evidence type="ECO:0000256" key="2">
    <source>
        <dbReference type="ARBA" id="ARBA00010596"/>
    </source>
</evidence>
<dbReference type="OrthoDB" id="440385at2759"/>
<feature type="transmembrane region" description="Helical" evidence="6">
    <location>
        <begin position="164"/>
        <end position="181"/>
    </location>
</feature>
<evidence type="ECO:0000256" key="3">
    <source>
        <dbReference type="ARBA" id="ARBA00022692"/>
    </source>
</evidence>
<feature type="transmembrane region" description="Helical" evidence="6">
    <location>
        <begin position="102"/>
        <end position="128"/>
    </location>
</feature>
<keyword evidence="3 6" id="KW-0812">Transmembrane</keyword>
<dbReference type="EMBL" id="HACA01016385">
    <property type="protein sequence ID" value="CDW33746.1"/>
    <property type="molecule type" value="Transcribed_RNA"/>
</dbReference>